<dbReference type="AlphaFoldDB" id="A0A058Z655"/>
<gene>
    <name evidence="1" type="ORF">H696_04016</name>
</gene>
<reference evidence="1" key="1">
    <citation type="submission" date="2013-04" db="EMBL/GenBank/DDBJ databases">
        <title>The Genome Sequence of Fonticula alba ATCC 38817.</title>
        <authorList>
            <consortium name="The Broad Institute Genomics Platform"/>
            <person name="Russ C."/>
            <person name="Cuomo C."/>
            <person name="Burger G."/>
            <person name="Gray M.W."/>
            <person name="Holland P.W.H."/>
            <person name="King N."/>
            <person name="Lang F.B.F."/>
            <person name="Roger A.J."/>
            <person name="Ruiz-Trillo I."/>
            <person name="Brown M."/>
            <person name="Walker B."/>
            <person name="Young S."/>
            <person name="Zeng Q."/>
            <person name="Gargeya S."/>
            <person name="Fitzgerald M."/>
            <person name="Haas B."/>
            <person name="Abouelleil A."/>
            <person name="Allen A.W."/>
            <person name="Alvarado L."/>
            <person name="Arachchi H.M."/>
            <person name="Berlin A.M."/>
            <person name="Chapman S.B."/>
            <person name="Gainer-Dewar J."/>
            <person name="Goldberg J."/>
            <person name="Griggs A."/>
            <person name="Gujja S."/>
            <person name="Hansen M."/>
            <person name="Howarth C."/>
            <person name="Imamovic A."/>
            <person name="Ireland A."/>
            <person name="Larimer J."/>
            <person name="McCowan C."/>
            <person name="Murphy C."/>
            <person name="Pearson M."/>
            <person name="Poon T.W."/>
            <person name="Priest M."/>
            <person name="Roberts A."/>
            <person name="Saif S."/>
            <person name="Shea T."/>
            <person name="Sisk P."/>
            <person name="Sykes S."/>
            <person name="Wortman J."/>
            <person name="Nusbaum C."/>
            <person name="Birren B."/>
        </authorList>
    </citation>
    <scope>NUCLEOTIDE SEQUENCE [LARGE SCALE GENOMIC DNA]</scope>
    <source>
        <strain evidence="1">ATCC 38817</strain>
    </source>
</reference>
<evidence type="ECO:0000313" key="2">
    <source>
        <dbReference type="Proteomes" id="UP000030693"/>
    </source>
</evidence>
<accession>A0A058Z655</accession>
<dbReference type="Proteomes" id="UP000030693">
    <property type="component" value="Unassembled WGS sequence"/>
</dbReference>
<protein>
    <submittedName>
        <fullName evidence="1">Uncharacterized protein</fullName>
    </submittedName>
</protein>
<evidence type="ECO:0000313" key="1">
    <source>
        <dbReference type="EMBL" id="KCV69596.1"/>
    </source>
</evidence>
<sequence>MFRRALSLPTRSLTAVPRRAFASAAPEIGQAPASSGMSSPNRWIIGATIVSAVALACFSMKSKTDDRSSLGYSPYTPRALTLESLITAQAAAEDRDPTAELKALHSIFAPYQPLDDIIAAKAAAASKAALPAGPVSEAMKIFAGDLSNLAISIDQLATVPAALATALVHIFAGPTANRLAKPEYSAESLLAAKEITALFANSPDRAALLKQIAADAEVPALSGNKAAASAAPVIPVALGTAGESVWLMAGGRVFLKNLYQFLNSGYYSVRPEDGADPKVVREAILAKSKGEPVPAAGDGRVFVAWSGFPFENTSEVLALTGLLSGNFVLGVSKDAAEHLLSHAVFPADSKLSLAEKLAQMYGDYVVIVADSKVPTVVMPEIEIKKPEPKPAAAATAAAPVPAEKKADDLDDLHIVITEAEDETANKPAAGIDTEEVLFVVDDPSTNTHEAAVLTIPAERK</sequence>
<proteinExistence type="predicted"/>
<dbReference type="EMBL" id="KB932206">
    <property type="protein sequence ID" value="KCV69596.1"/>
    <property type="molecule type" value="Genomic_DNA"/>
</dbReference>
<keyword evidence="2" id="KW-1185">Reference proteome</keyword>
<dbReference type="RefSeq" id="XP_009496161.1">
    <property type="nucleotide sequence ID" value="XM_009497886.1"/>
</dbReference>
<organism evidence="1">
    <name type="scientific">Fonticula alba</name>
    <name type="common">Slime mold</name>
    <dbReference type="NCBI Taxonomy" id="691883"/>
    <lineage>
        <taxon>Eukaryota</taxon>
        <taxon>Rotosphaerida</taxon>
        <taxon>Fonticulaceae</taxon>
        <taxon>Fonticula</taxon>
    </lineage>
</organism>
<dbReference type="GeneID" id="20528741"/>
<name>A0A058Z655_FONAL</name>